<dbReference type="EMBL" id="WSRP01000002">
    <property type="protein sequence ID" value="MVX55754.1"/>
    <property type="molecule type" value="Genomic_DNA"/>
</dbReference>
<dbReference type="PANTHER" id="PTHR23407">
    <property type="entry name" value="ATPASE INHIBITOR/5-FORMYLTETRAHYDROFOLATE CYCLO-LIGASE"/>
    <property type="match status" value="1"/>
</dbReference>
<gene>
    <name evidence="6" type="ORF">E5987_00850</name>
</gene>
<dbReference type="PANTHER" id="PTHR23407:SF1">
    <property type="entry name" value="5-FORMYLTETRAHYDROFOLATE CYCLO-LIGASE"/>
    <property type="match status" value="1"/>
</dbReference>
<evidence type="ECO:0000256" key="2">
    <source>
        <dbReference type="ARBA" id="ARBA00022741"/>
    </source>
</evidence>
<comment type="catalytic activity">
    <reaction evidence="5">
        <text>(6S)-5-formyl-5,6,7,8-tetrahydrofolate + ATP = (6R)-5,10-methenyltetrahydrofolate + ADP + phosphate</text>
        <dbReference type="Rhea" id="RHEA:10488"/>
        <dbReference type="ChEBI" id="CHEBI:30616"/>
        <dbReference type="ChEBI" id="CHEBI:43474"/>
        <dbReference type="ChEBI" id="CHEBI:57455"/>
        <dbReference type="ChEBI" id="CHEBI:57457"/>
        <dbReference type="ChEBI" id="CHEBI:456216"/>
        <dbReference type="EC" id="6.3.3.2"/>
    </reaction>
</comment>
<dbReference type="GO" id="GO:0035999">
    <property type="term" value="P:tetrahydrofolate interconversion"/>
    <property type="evidence" value="ECO:0007669"/>
    <property type="project" value="TreeGrafter"/>
</dbReference>
<feature type="binding site" evidence="4">
    <location>
        <position position="57"/>
    </location>
    <ligand>
        <name>substrate</name>
    </ligand>
</feature>
<feature type="binding site" evidence="4">
    <location>
        <begin position="5"/>
        <end position="9"/>
    </location>
    <ligand>
        <name>ATP</name>
        <dbReference type="ChEBI" id="CHEBI:30616"/>
    </ligand>
</feature>
<feature type="binding site" evidence="4">
    <location>
        <begin position="131"/>
        <end position="139"/>
    </location>
    <ligand>
        <name>ATP</name>
        <dbReference type="ChEBI" id="CHEBI:30616"/>
    </ligand>
</feature>
<accession>A0A6L6YED2</accession>
<evidence type="ECO:0000256" key="5">
    <source>
        <dbReference type="RuleBase" id="RU361279"/>
    </source>
</evidence>
<dbReference type="NCBIfam" id="TIGR02727">
    <property type="entry name" value="MTHFS_bact"/>
    <property type="match status" value="1"/>
</dbReference>
<dbReference type="SUPFAM" id="SSF100950">
    <property type="entry name" value="NagB/RpiA/CoA transferase-like"/>
    <property type="match status" value="1"/>
</dbReference>
<dbReference type="AlphaFoldDB" id="A0A6L6YED2"/>
<dbReference type="Pfam" id="PF01812">
    <property type="entry name" value="5-FTHF_cyc-lig"/>
    <property type="match status" value="1"/>
</dbReference>
<comment type="caution">
    <text evidence="6">The sequence shown here is derived from an EMBL/GenBank/DDBJ whole genome shotgun (WGS) entry which is preliminary data.</text>
</comment>
<keyword evidence="6" id="KW-0436">Ligase</keyword>
<evidence type="ECO:0000313" key="7">
    <source>
        <dbReference type="Proteomes" id="UP000472580"/>
    </source>
</evidence>
<dbReference type="EC" id="6.3.3.2" evidence="5"/>
<keyword evidence="5" id="KW-0460">Magnesium</keyword>
<dbReference type="InterPro" id="IPR002698">
    <property type="entry name" value="FTHF_cligase"/>
</dbReference>
<dbReference type="GO" id="GO:0005524">
    <property type="term" value="F:ATP binding"/>
    <property type="evidence" value="ECO:0007669"/>
    <property type="project" value="UniProtKB-KW"/>
</dbReference>
<proteinExistence type="inferred from homology"/>
<keyword evidence="5" id="KW-0479">Metal-binding</keyword>
<dbReference type="GO" id="GO:0046872">
    <property type="term" value="F:metal ion binding"/>
    <property type="evidence" value="ECO:0007669"/>
    <property type="project" value="UniProtKB-KW"/>
</dbReference>
<keyword evidence="2 4" id="KW-0547">Nucleotide-binding</keyword>
<keyword evidence="7" id="KW-1185">Reference proteome</keyword>
<evidence type="ECO:0000256" key="1">
    <source>
        <dbReference type="ARBA" id="ARBA00010638"/>
    </source>
</evidence>
<comment type="cofactor">
    <cofactor evidence="5">
        <name>Mg(2+)</name>
        <dbReference type="ChEBI" id="CHEBI:18420"/>
    </cofactor>
</comment>
<dbReference type="Proteomes" id="UP000472580">
    <property type="component" value="Unassembled WGS sequence"/>
</dbReference>
<protein>
    <recommendedName>
        <fullName evidence="5">5-formyltetrahydrofolate cyclo-ligase</fullName>
        <ecNumber evidence="5">6.3.3.2</ecNumber>
    </recommendedName>
</protein>
<evidence type="ECO:0000313" key="6">
    <source>
        <dbReference type="EMBL" id="MVX55754.1"/>
    </source>
</evidence>
<keyword evidence="3 4" id="KW-0067">ATP-binding</keyword>
<organism evidence="6 7">
    <name type="scientific">Parasutterella muris</name>
    <dbReference type="NCBI Taxonomy" id="2565572"/>
    <lineage>
        <taxon>Bacteria</taxon>
        <taxon>Pseudomonadati</taxon>
        <taxon>Pseudomonadota</taxon>
        <taxon>Betaproteobacteria</taxon>
        <taxon>Burkholderiales</taxon>
        <taxon>Sutterellaceae</taxon>
        <taxon>Parasutterella</taxon>
    </lineage>
</organism>
<dbReference type="OrthoDB" id="9801938at2"/>
<dbReference type="PIRSF" id="PIRSF006806">
    <property type="entry name" value="FTHF_cligase"/>
    <property type="match status" value="1"/>
</dbReference>
<dbReference type="Gene3D" id="3.40.50.10420">
    <property type="entry name" value="NagB/RpiA/CoA transferase-like"/>
    <property type="match status" value="1"/>
</dbReference>
<dbReference type="GO" id="GO:0030272">
    <property type="term" value="F:5-formyltetrahydrofolate cyclo-ligase activity"/>
    <property type="evidence" value="ECO:0007669"/>
    <property type="project" value="UniProtKB-EC"/>
</dbReference>
<evidence type="ECO:0000256" key="3">
    <source>
        <dbReference type="ARBA" id="ARBA00022840"/>
    </source>
</evidence>
<comment type="similarity">
    <text evidence="1 5">Belongs to the 5-formyltetrahydrofolate cyclo-ligase family.</text>
</comment>
<reference evidence="6 7" key="1">
    <citation type="submission" date="2019-12" db="EMBL/GenBank/DDBJ databases">
        <title>Microbes associate with the intestines of laboratory mice.</title>
        <authorList>
            <person name="Navarre W."/>
            <person name="Wong E."/>
        </authorList>
    </citation>
    <scope>NUCLEOTIDE SEQUENCE [LARGE SCALE GENOMIC DNA]</scope>
    <source>
        <strain evidence="6 7">NM82_D38</strain>
    </source>
</reference>
<dbReference type="InterPro" id="IPR037171">
    <property type="entry name" value="NagB/RpiA_transferase-like"/>
</dbReference>
<evidence type="ECO:0000256" key="4">
    <source>
        <dbReference type="PIRSR" id="PIRSR006806-1"/>
    </source>
</evidence>
<dbReference type="GO" id="GO:0009396">
    <property type="term" value="P:folic acid-containing compound biosynthetic process"/>
    <property type="evidence" value="ECO:0007669"/>
    <property type="project" value="TreeGrafter"/>
</dbReference>
<dbReference type="InterPro" id="IPR024185">
    <property type="entry name" value="FTHF_cligase-like_sf"/>
</dbReference>
<name>A0A6L6YED2_9BURK</name>
<dbReference type="RefSeq" id="WP_160334190.1">
    <property type="nucleotide sequence ID" value="NZ_CALPCR010000004.1"/>
</dbReference>
<sequence length="197" mass="21750">MLSNKKTVRAALLEQRNTLKKSNRWAELNAELCQSAADWLSRATTQTIGLFYPIGSEPDIRPAALRLSAEKSGLKLYLPVTVGKEMIFRQWLPQQKLIQGKFGIPEPQNTECAAPDLLLVPCVGVDPLGHRLGYGGGFYDRYLQKADPRPLTVGICFSQFAAAQFQTEPFDAAMDWIITEKGAVKAAPLHTIPPQAL</sequence>